<keyword evidence="8" id="KW-0238">DNA-binding</keyword>
<dbReference type="PIRSF" id="PIRSF000804">
    <property type="entry name" value="DNA_pol_III_b"/>
    <property type="match status" value="1"/>
</dbReference>
<evidence type="ECO:0000256" key="6">
    <source>
        <dbReference type="ARBA" id="ARBA00022705"/>
    </source>
</evidence>
<feature type="domain" description="DNA polymerase III beta sliding clamp N-terminal" evidence="10">
    <location>
        <begin position="1"/>
        <end position="131"/>
    </location>
</feature>
<comment type="subunit">
    <text evidence="9">Forms a ring-shaped head-to-tail homodimer around DNA.</text>
</comment>
<comment type="function">
    <text evidence="9">Confers DNA tethering and processivity to DNA polymerases and other proteins. Acts as a clamp, forming a ring around DNA (a reaction catalyzed by the clamp-loading complex) which diffuses in an ATP-independent manner freely and bidirectionally along dsDNA. Initially characterized for its ability to contact the catalytic subunit of DNA polymerase III (Pol III), a complex, multichain enzyme responsible for most of the replicative synthesis in bacteria; Pol III exhibits 3'-5' exonuclease proofreading activity. The beta chain is required for initiation of replication as well as for processivity of DNA replication.</text>
</comment>
<evidence type="ECO:0000313" key="13">
    <source>
        <dbReference type="EMBL" id="MBH8561538.1"/>
    </source>
</evidence>
<keyword evidence="7 9" id="KW-0239">DNA-directed DNA polymerase</keyword>
<keyword evidence="5 9" id="KW-0548">Nucleotidyltransferase</keyword>
<dbReference type="InterPro" id="IPR022637">
    <property type="entry name" value="DNA_polIII_beta_cen"/>
</dbReference>
<dbReference type="GO" id="GO:0003677">
    <property type="term" value="F:DNA binding"/>
    <property type="evidence" value="ECO:0007669"/>
    <property type="project" value="UniProtKB-UniRule"/>
</dbReference>
<dbReference type="Gene3D" id="3.70.10.10">
    <property type="match status" value="1"/>
</dbReference>
<evidence type="ECO:0000259" key="10">
    <source>
        <dbReference type="Pfam" id="PF00712"/>
    </source>
</evidence>
<evidence type="ECO:0000256" key="9">
    <source>
        <dbReference type="PIRNR" id="PIRNR000804"/>
    </source>
</evidence>
<comment type="subcellular location">
    <subcellularLocation>
        <location evidence="1 9">Cytoplasm</location>
    </subcellularLocation>
</comment>
<organism evidence="13 14">
    <name type="scientific">Amazonocrinis nigriterrae CENA67</name>
    <dbReference type="NCBI Taxonomy" id="2794033"/>
    <lineage>
        <taxon>Bacteria</taxon>
        <taxon>Bacillati</taxon>
        <taxon>Cyanobacteriota</taxon>
        <taxon>Cyanophyceae</taxon>
        <taxon>Nostocales</taxon>
        <taxon>Nostocaceae</taxon>
        <taxon>Amazonocrinis</taxon>
        <taxon>Amazonocrinis nigriterrae</taxon>
    </lineage>
</organism>
<feature type="domain" description="DNA polymerase III beta sliding clamp central" evidence="11">
    <location>
        <begin position="150"/>
        <end position="258"/>
    </location>
</feature>
<dbReference type="InterPro" id="IPR046938">
    <property type="entry name" value="DNA_clamp_sf"/>
</dbReference>
<evidence type="ECO:0000256" key="5">
    <source>
        <dbReference type="ARBA" id="ARBA00022695"/>
    </source>
</evidence>
<dbReference type="SUPFAM" id="SSF55979">
    <property type="entry name" value="DNA clamp"/>
    <property type="match status" value="3"/>
</dbReference>
<reference evidence="13 14" key="1">
    <citation type="journal article" date="2021" name="Int. J. Syst. Evol. Microbiol.">
        <title>Amazonocrinis nigriterrae gen. nov., sp. nov., Atlanticothrix silvestris gen. nov., sp. nov. and Dendronalium phyllosphericum gen. nov., sp. nov., nostocacean cyanobacteria from Brazilian environments.</title>
        <authorList>
            <person name="Alvarenga D.O."/>
            <person name="Andreote A.P.D."/>
            <person name="Branco L.H.Z."/>
            <person name="Delbaje E."/>
            <person name="Cruz R.B."/>
            <person name="Varani A.M."/>
            <person name="Fiore M.F."/>
        </authorList>
    </citation>
    <scope>NUCLEOTIDE SEQUENCE [LARGE SCALE GENOMIC DNA]</scope>
    <source>
        <strain evidence="13 14">CENA67</strain>
    </source>
</reference>
<dbReference type="PANTHER" id="PTHR30478">
    <property type="entry name" value="DNA POLYMERASE III SUBUNIT BETA"/>
    <property type="match status" value="1"/>
</dbReference>
<keyword evidence="4 9" id="KW-0808">Transferase</keyword>
<evidence type="ECO:0000256" key="7">
    <source>
        <dbReference type="ARBA" id="ARBA00022932"/>
    </source>
</evidence>
<dbReference type="RefSeq" id="WP_198123548.1">
    <property type="nucleotide sequence ID" value="NZ_JAECZC010000005.1"/>
</dbReference>
<dbReference type="GO" id="GO:0006271">
    <property type="term" value="P:DNA strand elongation involved in DNA replication"/>
    <property type="evidence" value="ECO:0007669"/>
    <property type="project" value="TreeGrafter"/>
</dbReference>
<accession>A0A8J7HKY2</accession>
<sequence length="386" mass="42226">MKLVCAQSDLSTNLSLVSRAVPSRPTHPVLANILLQADAQTNQVSLTAFDLSLGIRTSFNADVWQGGAIALPAKLLVDITSRLPEGEITLDDESALQAETSGGEGLIVTLTPKSGHYQIRAMGAEEFPELPLIENTEPLHLTTTALIEGLRGSLFATSGDETKQVLTGVHLTVKEDTLEFAATDGHRLAVVETTNERPLTGSSQLEVTVPSKALRELERMLAHNDADEAIALYLDQGQVVFAWANQRLTSRTLEGQYPAYRQLIPRQFERQVTIERRQFLSTLERIAVLADQKNNVVKLSIDSNSQELTLSCEAQEMGSGRESVPAQISGEDIEIAFNVKYLMEGLKALPSSDIQMHLNQNLTPVIFTPLGGLKMTYLAMPVQIRN</sequence>
<evidence type="ECO:0000256" key="2">
    <source>
        <dbReference type="ARBA" id="ARBA00010752"/>
    </source>
</evidence>
<dbReference type="EMBL" id="JAECZC010000005">
    <property type="protein sequence ID" value="MBH8561538.1"/>
    <property type="molecule type" value="Genomic_DNA"/>
</dbReference>
<keyword evidence="3 9" id="KW-0963">Cytoplasm</keyword>
<dbReference type="GO" id="GO:0009360">
    <property type="term" value="C:DNA polymerase III complex"/>
    <property type="evidence" value="ECO:0007669"/>
    <property type="project" value="InterPro"/>
</dbReference>
<dbReference type="CDD" id="cd00140">
    <property type="entry name" value="beta_clamp"/>
    <property type="match status" value="1"/>
</dbReference>
<dbReference type="GO" id="GO:0003887">
    <property type="term" value="F:DNA-directed DNA polymerase activity"/>
    <property type="evidence" value="ECO:0007669"/>
    <property type="project" value="UniProtKB-UniRule"/>
</dbReference>
<dbReference type="InterPro" id="IPR022634">
    <property type="entry name" value="DNA_polIII_beta_N"/>
</dbReference>
<gene>
    <name evidence="13" type="ORF">I8748_04990</name>
</gene>
<dbReference type="NCBIfam" id="TIGR00663">
    <property type="entry name" value="dnan"/>
    <property type="match status" value="1"/>
</dbReference>
<dbReference type="Pfam" id="PF02767">
    <property type="entry name" value="DNA_pol3_beta_2"/>
    <property type="match status" value="1"/>
</dbReference>
<comment type="caution">
    <text evidence="13">The sequence shown here is derived from an EMBL/GenBank/DDBJ whole genome shotgun (WGS) entry which is preliminary data.</text>
</comment>
<name>A0A8J7HKY2_9NOST</name>
<protein>
    <recommendedName>
        <fullName evidence="9">Beta sliding clamp</fullName>
    </recommendedName>
</protein>
<keyword evidence="14" id="KW-1185">Reference proteome</keyword>
<dbReference type="GO" id="GO:0005737">
    <property type="term" value="C:cytoplasm"/>
    <property type="evidence" value="ECO:0007669"/>
    <property type="project" value="UniProtKB-SubCell"/>
</dbReference>
<evidence type="ECO:0000256" key="4">
    <source>
        <dbReference type="ARBA" id="ARBA00022679"/>
    </source>
</evidence>
<dbReference type="Proteomes" id="UP000632766">
    <property type="component" value="Unassembled WGS sequence"/>
</dbReference>
<feature type="domain" description="DNA polymerase III beta sliding clamp C-terminal" evidence="12">
    <location>
        <begin position="261"/>
        <end position="382"/>
    </location>
</feature>
<evidence type="ECO:0000256" key="3">
    <source>
        <dbReference type="ARBA" id="ARBA00022490"/>
    </source>
</evidence>
<evidence type="ECO:0000259" key="12">
    <source>
        <dbReference type="Pfam" id="PF02768"/>
    </source>
</evidence>
<dbReference type="GO" id="GO:0008408">
    <property type="term" value="F:3'-5' exonuclease activity"/>
    <property type="evidence" value="ECO:0007669"/>
    <property type="project" value="InterPro"/>
</dbReference>
<evidence type="ECO:0000256" key="8">
    <source>
        <dbReference type="ARBA" id="ARBA00023125"/>
    </source>
</evidence>
<evidence type="ECO:0000256" key="1">
    <source>
        <dbReference type="ARBA" id="ARBA00004496"/>
    </source>
</evidence>
<dbReference type="SMART" id="SM00480">
    <property type="entry name" value="POL3Bc"/>
    <property type="match status" value="1"/>
</dbReference>
<dbReference type="Gene3D" id="3.10.150.10">
    <property type="entry name" value="DNA Polymerase III, subunit A, domain 2"/>
    <property type="match status" value="1"/>
</dbReference>
<evidence type="ECO:0000259" key="11">
    <source>
        <dbReference type="Pfam" id="PF02767"/>
    </source>
</evidence>
<dbReference type="Pfam" id="PF02768">
    <property type="entry name" value="DNA_pol3_beta_3"/>
    <property type="match status" value="1"/>
</dbReference>
<keyword evidence="6 9" id="KW-0235">DNA replication</keyword>
<proteinExistence type="inferred from homology"/>
<comment type="similarity">
    <text evidence="2 9">Belongs to the beta sliding clamp family.</text>
</comment>
<dbReference type="InterPro" id="IPR001001">
    <property type="entry name" value="DNA_polIII_beta"/>
</dbReference>
<dbReference type="AlphaFoldDB" id="A0A8J7HKY2"/>
<dbReference type="PANTHER" id="PTHR30478:SF0">
    <property type="entry name" value="BETA SLIDING CLAMP"/>
    <property type="match status" value="1"/>
</dbReference>
<evidence type="ECO:0000313" key="14">
    <source>
        <dbReference type="Proteomes" id="UP000632766"/>
    </source>
</evidence>
<dbReference type="Pfam" id="PF00712">
    <property type="entry name" value="DNA_pol3_beta"/>
    <property type="match status" value="1"/>
</dbReference>
<dbReference type="InterPro" id="IPR022635">
    <property type="entry name" value="DNA_polIII_beta_C"/>
</dbReference>